<evidence type="ECO:0000313" key="2">
    <source>
        <dbReference type="EMBL" id="EFE23721.1"/>
    </source>
</evidence>
<dbReference type="HOGENOM" id="CLU_2787213_0_0_6"/>
<organism evidence="2 3">
    <name type="scientific">Edwardsiella tarda ATCC 23685</name>
    <dbReference type="NCBI Taxonomy" id="500638"/>
    <lineage>
        <taxon>Bacteria</taxon>
        <taxon>Pseudomonadati</taxon>
        <taxon>Pseudomonadota</taxon>
        <taxon>Gammaproteobacteria</taxon>
        <taxon>Enterobacterales</taxon>
        <taxon>Hafniaceae</taxon>
        <taxon>Edwardsiella</taxon>
    </lineage>
</organism>
<protein>
    <submittedName>
        <fullName evidence="2">Uncharacterized protein</fullName>
    </submittedName>
</protein>
<sequence length="68" mass="8211">MFLYNQSHQKYIKMRFDIIYRSHSPSIINMPTIAQHSFFYSSASLTMINYGYHAALYYFMTFTKRSSY</sequence>
<keyword evidence="1" id="KW-1133">Transmembrane helix</keyword>
<proteinExistence type="predicted"/>
<keyword evidence="1" id="KW-0812">Transmembrane</keyword>
<accession>D4F3D1</accession>
<evidence type="ECO:0000256" key="1">
    <source>
        <dbReference type="SAM" id="Phobius"/>
    </source>
</evidence>
<dbReference type="AlphaFoldDB" id="D4F3D1"/>
<dbReference type="Proteomes" id="UP000003692">
    <property type="component" value="Unassembled WGS sequence"/>
</dbReference>
<reference evidence="2 3" key="1">
    <citation type="submission" date="2010-02" db="EMBL/GenBank/DDBJ databases">
        <authorList>
            <person name="Weinstock G."/>
            <person name="Sodergren E."/>
            <person name="Clifton S."/>
            <person name="Fulton L."/>
            <person name="Fulton B."/>
            <person name="Courtney L."/>
            <person name="Fronick C."/>
            <person name="Harrison M."/>
            <person name="Strong C."/>
            <person name="Farmer C."/>
            <person name="Delahaunty K."/>
            <person name="Markovic C."/>
            <person name="Hall O."/>
            <person name="Minx P."/>
            <person name="Tomlinson C."/>
            <person name="Mitreva M."/>
            <person name="Nelson J."/>
            <person name="Hou S."/>
            <person name="Wollam A."/>
            <person name="Pepin K.H."/>
            <person name="Johnson M."/>
            <person name="Bhonagiri V."/>
            <person name="Zhang X."/>
            <person name="Suruliraj S."/>
            <person name="Warren W."/>
            <person name="Chinwalla A."/>
            <person name="Mardis E.R."/>
            <person name="Wilson R.K."/>
        </authorList>
    </citation>
    <scope>NUCLEOTIDE SEQUENCE [LARGE SCALE GENOMIC DNA]</scope>
    <source>
        <strain evidence="2 3">ATCC 23685</strain>
    </source>
</reference>
<keyword evidence="1" id="KW-0472">Membrane</keyword>
<evidence type="ECO:0000313" key="3">
    <source>
        <dbReference type="Proteomes" id="UP000003692"/>
    </source>
</evidence>
<comment type="caution">
    <text evidence="2">The sequence shown here is derived from an EMBL/GenBank/DDBJ whole genome shotgun (WGS) entry which is preliminary data.</text>
</comment>
<gene>
    <name evidence="2" type="ORF">EDWATA_01233</name>
</gene>
<name>D4F3D1_EDWTA</name>
<dbReference type="EMBL" id="ADGK01000060">
    <property type="protein sequence ID" value="EFE23721.1"/>
    <property type="molecule type" value="Genomic_DNA"/>
</dbReference>
<feature type="transmembrane region" description="Helical" evidence="1">
    <location>
        <begin position="38"/>
        <end position="59"/>
    </location>
</feature>